<name>A0A813NVE7_9BILA</name>
<evidence type="ECO:0000256" key="3">
    <source>
        <dbReference type="PROSITE-ProRule" id="PRU00023"/>
    </source>
</evidence>
<dbReference type="Gene3D" id="1.25.40.20">
    <property type="entry name" value="Ankyrin repeat-containing domain"/>
    <property type="match status" value="3"/>
</dbReference>
<feature type="compositionally biased region" description="Polar residues" evidence="4">
    <location>
        <begin position="18"/>
        <end position="33"/>
    </location>
</feature>
<dbReference type="Pfam" id="PF12796">
    <property type="entry name" value="Ank_2"/>
    <property type="match status" value="1"/>
</dbReference>
<accession>A0A813NVE7</accession>
<evidence type="ECO:0000313" key="5">
    <source>
        <dbReference type="EMBL" id="CAF0745128.1"/>
    </source>
</evidence>
<dbReference type="PRINTS" id="PR01415">
    <property type="entry name" value="ANKYRIN"/>
</dbReference>
<evidence type="ECO:0000256" key="2">
    <source>
        <dbReference type="ARBA" id="ARBA00023043"/>
    </source>
</evidence>
<protein>
    <recommendedName>
        <fullName evidence="7">Ankyrin</fullName>
    </recommendedName>
</protein>
<reference evidence="5" key="1">
    <citation type="submission" date="2021-02" db="EMBL/GenBank/DDBJ databases">
        <authorList>
            <person name="Nowell W R."/>
        </authorList>
    </citation>
    <scope>NUCLEOTIDE SEQUENCE</scope>
    <source>
        <strain evidence="5">Ploen Becks lab</strain>
    </source>
</reference>
<keyword evidence="6" id="KW-1185">Reference proteome</keyword>
<dbReference type="AlphaFoldDB" id="A0A813NVE7"/>
<evidence type="ECO:0000256" key="4">
    <source>
        <dbReference type="SAM" id="MobiDB-lite"/>
    </source>
</evidence>
<dbReference type="InterPro" id="IPR036770">
    <property type="entry name" value="Ankyrin_rpt-contain_sf"/>
</dbReference>
<dbReference type="PROSITE" id="PS50297">
    <property type="entry name" value="ANK_REP_REGION"/>
    <property type="match status" value="2"/>
</dbReference>
<dbReference type="PANTHER" id="PTHR24126">
    <property type="entry name" value="ANKYRIN REPEAT, PH AND SEC7 DOMAIN CONTAINING PROTEIN SECG-RELATED"/>
    <property type="match status" value="1"/>
</dbReference>
<sequence length="835" mass="97157">MKEKHENLNKKYIEKKNSSSQNSFRNNPKKTTTNEKVNCVKPSILFNAIFNLLSSKERNLSTLIELNNLLNSNSNVSDILNSYDKNLDGSFLHYVTQTAQSGDDISWRIVYSLSNAGIDVNMQNSQGNTALHLAYMRGYTEIGFEFIEALLKIGTDLRIRNNNNKIAQKYMEDSEQLKCMYEAHYPGIWAAIDDSNTIDIQRLSNALVRLNLKKDGIKLEEYAYEKKISNKSELTLIFTRYSQAIDLVHSIYSIDFKRVDYLANLLGDKFDSNLADFSYCFTWFKPYCRNIPKFLLEIALETKHLDIIKLLLTAGSDVNLPNSKTGNPLYFHAFESDFKSLKNEFLSRANFNAKNQHGQNVLFYIVNLYLNENLTQEDRDDLLGDFRSILKTYSMLLTHRDQDESTLIEAILSTSPNNFKRLNVFMKEISNFLLRIFDEKNFRIFQDMFYQSYGLVLLNTPIYGDETETITFEEFINRNNFNEIKIYLKKIFDSDYLDNINNFVIAIKSGNLNGIKELLKNEKNYSLLRIRDYSGRSCLHLACLFSQSHIVKFLLQNDSNLIKAIDNLNRTALHYAYALKDKPIIDILISYNINKFARDAKFLLAEEYELDEVVNDSWFRVKNFRENETLNSRAVELFMMCFQYKDFKYAIETNDLETLNKLNSKLKMYELSINDFPLIKSKLFSKDTNSLLEIAMKAKSYSAFRFILERIYESISSKNGTKYNKIKTNFDLYIHELRERAEDLEMYEIIDIIDNTIEDKEIANITVNSFSDSNNYNSNNDVIIQNILAKKKLDSMSNNNNKQQKASKKSYLSFSNQSNDNEIDVSKSTKICSIL</sequence>
<evidence type="ECO:0000256" key="1">
    <source>
        <dbReference type="ARBA" id="ARBA00022737"/>
    </source>
</evidence>
<keyword evidence="2 3" id="KW-0040">ANK repeat</keyword>
<dbReference type="SMART" id="SM00248">
    <property type="entry name" value="ANK"/>
    <property type="match status" value="6"/>
</dbReference>
<feature type="repeat" description="ANK" evidence="3">
    <location>
        <begin position="126"/>
        <end position="162"/>
    </location>
</feature>
<dbReference type="Pfam" id="PF13637">
    <property type="entry name" value="Ank_4"/>
    <property type="match status" value="1"/>
</dbReference>
<feature type="region of interest" description="Disordered" evidence="4">
    <location>
        <begin position="1"/>
        <end position="33"/>
    </location>
</feature>
<feature type="repeat" description="ANK" evidence="3">
    <location>
        <begin position="296"/>
        <end position="323"/>
    </location>
</feature>
<dbReference type="Proteomes" id="UP000663879">
    <property type="component" value="Unassembled WGS sequence"/>
</dbReference>
<gene>
    <name evidence="5" type="ORF">OXX778_LOCUS3605</name>
</gene>
<dbReference type="OrthoDB" id="432281at2759"/>
<organism evidence="5 6">
    <name type="scientific">Brachionus calyciflorus</name>
    <dbReference type="NCBI Taxonomy" id="104777"/>
    <lineage>
        <taxon>Eukaryota</taxon>
        <taxon>Metazoa</taxon>
        <taxon>Spiralia</taxon>
        <taxon>Gnathifera</taxon>
        <taxon>Rotifera</taxon>
        <taxon>Eurotatoria</taxon>
        <taxon>Monogononta</taxon>
        <taxon>Pseudotrocha</taxon>
        <taxon>Ploima</taxon>
        <taxon>Brachionidae</taxon>
        <taxon>Brachionus</taxon>
    </lineage>
</organism>
<dbReference type="PANTHER" id="PTHR24126:SF14">
    <property type="entry name" value="ANK_REP_REGION DOMAIN-CONTAINING PROTEIN"/>
    <property type="match status" value="1"/>
</dbReference>
<comment type="caution">
    <text evidence="5">The sequence shown here is derived from an EMBL/GenBank/DDBJ whole genome shotgun (WGS) entry which is preliminary data.</text>
</comment>
<feature type="repeat" description="ANK" evidence="3">
    <location>
        <begin position="534"/>
        <end position="561"/>
    </location>
</feature>
<evidence type="ECO:0000313" key="6">
    <source>
        <dbReference type="Proteomes" id="UP000663879"/>
    </source>
</evidence>
<keyword evidence="1" id="KW-0677">Repeat</keyword>
<proteinExistence type="predicted"/>
<dbReference type="PROSITE" id="PS50088">
    <property type="entry name" value="ANK_REPEAT"/>
    <property type="match status" value="3"/>
</dbReference>
<dbReference type="InterPro" id="IPR002110">
    <property type="entry name" value="Ankyrin_rpt"/>
</dbReference>
<evidence type="ECO:0008006" key="7">
    <source>
        <dbReference type="Google" id="ProtNLM"/>
    </source>
</evidence>
<feature type="compositionally biased region" description="Basic and acidic residues" evidence="4">
    <location>
        <begin position="1"/>
        <end position="17"/>
    </location>
</feature>
<dbReference type="SUPFAM" id="SSF48403">
    <property type="entry name" value="Ankyrin repeat"/>
    <property type="match status" value="2"/>
</dbReference>
<dbReference type="EMBL" id="CAJNOC010000324">
    <property type="protein sequence ID" value="CAF0745128.1"/>
    <property type="molecule type" value="Genomic_DNA"/>
</dbReference>